<keyword evidence="1" id="KW-0805">Transcription regulation</keyword>
<dbReference type="GO" id="GO:0003700">
    <property type="term" value="F:DNA-binding transcription factor activity"/>
    <property type="evidence" value="ECO:0007669"/>
    <property type="project" value="TreeGrafter"/>
</dbReference>
<evidence type="ECO:0000256" key="1">
    <source>
        <dbReference type="ARBA" id="ARBA00023015"/>
    </source>
</evidence>
<dbReference type="PANTHER" id="PTHR30055">
    <property type="entry name" value="HTH-TYPE TRANSCRIPTIONAL REGULATOR RUTR"/>
    <property type="match status" value="1"/>
</dbReference>
<dbReference type="Pfam" id="PF17754">
    <property type="entry name" value="TetR_C_14"/>
    <property type="match status" value="1"/>
</dbReference>
<dbReference type="Proteomes" id="UP000192760">
    <property type="component" value="Unassembled WGS sequence"/>
</dbReference>
<dbReference type="Pfam" id="PF00440">
    <property type="entry name" value="TetR_N"/>
    <property type="match status" value="1"/>
</dbReference>
<organism evidence="7 8">
    <name type="scientific">Mycobacterium mantenii</name>
    <dbReference type="NCBI Taxonomy" id="560555"/>
    <lineage>
        <taxon>Bacteria</taxon>
        <taxon>Bacillati</taxon>
        <taxon>Actinomycetota</taxon>
        <taxon>Actinomycetes</taxon>
        <taxon>Mycobacteriales</taxon>
        <taxon>Mycobacteriaceae</taxon>
        <taxon>Mycobacterium</taxon>
        <taxon>Mycobacterium avium complex (MAC)</taxon>
    </lineage>
</organism>
<protein>
    <submittedName>
        <fullName evidence="6">TetR family transcriptional regulator</fullName>
    </submittedName>
</protein>
<accession>A0A1X0F8R1</accession>
<dbReference type="GO" id="GO:0000976">
    <property type="term" value="F:transcription cis-regulatory region binding"/>
    <property type="evidence" value="ECO:0007669"/>
    <property type="project" value="TreeGrafter"/>
</dbReference>
<dbReference type="InterPro" id="IPR050109">
    <property type="entry name" value="HTH-type_TetR-like_transc_reg"/>
</dbReference>
<evidence type="ECO:0000313" key="9">
    <source>
        <dbReference type="Proteomes" id="UP000465812"/>
    </source>
</evidence>
<dbReference type="AlphaFoldDB" id="A0A1X0F8R1"/>
<dbReference type="RefSeq" id="WP_083099722.1">
    <property type="nucleotide sequence ID" value="NZ_AP022590.1"/>
</dbReference>
<feature type="DNA-binding region" description="H-T-H motif" evidence="4">
    <location>
        <begin position="36"/>
        <end position="55"/>
    </location>
</feature>
<reference evidence="6 9" key="2">
    <citation type="journal article" date="2019" name="Emerg. Microbes Infect.">
        <title>Comprehensive subspecies identification of 175 nontuberculous mycobacteria species based on 7547 genomic profiles.</title>
        <authorList>
            <person name="Matsumoto Y."/>
            <person name="Kinjo T."/>
            <person name="Motooka D."/>
            <person name="Nabeya D."/>
            <person name="Jung N."/>
            <person name="Uechi K."/>
            <person name="Horii T."/>
            <person name="Iida T."/>
            <person name="Fujita J."/>
            <person name="Nakamura S."/>
        </authorList>
    </citation>
    <scope>NUCLEOTIDE SEQUENCE [LARGE SCALE GENOMIC DNA]</scope>
    <source>
        <strain evidence="6 9">JCM 18113</strain>
    </source>
</reference>
<dbReference type="PROSITE" id="PS50977">
    <property type="entry name" value="HTH_TETR_2"/>
    <property type="match status" value="1"/>
</dbReference>
<dbReference type="Gene3D" id="1.10.357.10">
    <property type="entry name" value="Tetracycline Repressor, domain 2"/>
    <property type="match status" value="1"/>
</dbReference>
<gene>
    <name evidence="7" type="ORF">BST30_26560</name>
    <name evidence="6" type="ORF">MMAN_21040</name>
</gene>
<dbReference type="Proteomes" id="UP000465812">
    <property type="component" value="Chromosome"/>
</dbReference>
<dbReference type="InterPro" id="IPR009057">
    <property type="entry name" value="Homeodomain-like_sf"/>
</dbReference>
<dbReference type="InterPro" id="IPR001647">
    <property type="entry name" value="HTH_TetR"/>
</dbReference>
<dbReference type="Gene3D" id="1.10.10.60">
    <property type="entry name" value="Homeodomain-like"/>
    <property type="match status" value="1"/>
</dbReference>
<dbReference type="SUPFAM" id="SSF46689">
    <property type="entry name" value="Homeodomain-like"/>
    <property type="match status" value="1"/>
</dbReference>
<evidence type="ECO:0000256" key="3">
    <source>
        <dbReference type="ARBA" id="ARBA00023163"/>
    </source>
</evidence>
<keyword evidence="3" id="KW-0804">Transcription</keyword>
<dbReference type="InterPro" id="IPR041347">
    <property type="entry name" value="MftR_C"/>
</dbReference>
<keyword evidence="9" id="KW-1185">Reference proteome</keyword>
<dbReference type="EMBL" id="AP022590">
    <property type="protein sequence ID" value="BBY37970.1"/>
    <property type="molecule type" value="Genomic_DNA"/>
</dbReference>
<reference evidence="7 8" key="1">
    <citation type="submission" date="2017-02" db="EMBL/GenBank/DDBJ databases">
        <title>The new phylogeny of genus Mycobacterium.</title>
        <authorList>
            <person name="Tortoli E."/>
            <person name="Trovato A."/>
            <person name="Cirillo D.M."/>
        </authorList>
    </citation>
    <scope>NUCLEOTIDE SEQUENCE [LARGE SCALE GENOMIC DNA]</scope>
    <source>
        <strain evidence="7 8">DSM 45255</strain>
    </source>
</reference>
<evidence type="ECO:0000259" key="5">
    <source>
        <dbReference type="PROSITE" id="PS50977"/>
    </source>
</evidence>
<keyword evidence="2 4" id="KW-0238">DNA-binding</keyword>
<dbReference type="EMBL" id="MVHW01000051">
    <property type="protein sequence ID" value="ORA97817.1"/>
    <property type="molecule type" value="Genomic_DNA"/>
</dbReference>
<evidence type="ECO:0000313" key="7">
    <source>
        <dbReference type="EMBL" id="ORA97817.1"/>
    </source>
</evidence>
<reference evidence="6" key="3">
    <citation type="submission" date="2020-02" db="EMBL/GenBank/DDBJ databases">
        <authorList>
            <person name="Matsumoto Y."/>
            <person name="Motooka D."/>
            <person name="Nakamura S."/>
        </authorList>
    </citation>
    <scope>NUCLEOTIDE SEQUENCE</scope>
    <source>
        <strain evidence="6">JCM 18113</strain>
    </source>
</reference>
<evidence type="ECO:0000313" key="6">
    <source>
        <dbReference type="EMBL" id="BBY37970.1"/>
    </source>
</evidence>
<evidence type="ECO:0000256" key="2">
    <source>
        <dbReference type="ARBA" id="ARBA00023125"/>
    </source>
</evidence>
<name>A0A1X0F8R1_MYCNT</name>
<evidence type="ECO:0000313" key="8">
    <source>
        <dbReference type="Proteomes" id="UP000192760"/>
    </source>
</evidence>
<proteinExistence type="predicted"/>
<dbReference type="STRING" id="560555.BST30_26560"/>
<feature type="domain" description="HTH tetR-type" evidence="5">
    <location>
        <begin position="13"/>
        <end position="73"/>
    </location>
</feature>
<sequence length="199" mass="22354">MSLQQQLRQQLKREMSRAIARAAQDLVRDRGLGSVTVEDIARAAGVSERTFFNYFSCKEEAVVGVPEELLAELDAALRARPKREKPRNALRAVFTEWIDQEAILSRWALRYELVNRYPALLPQYLAALVEIEASLAKSISERMGVDTETDPSPRVLVAAVLAALRAGISWWEESGRTVPLNRVIDHAFDQIASAAPRPW</sequence>
<dbReference type="PANTHER" id="PTHR30055:SF234">
    <property type="entry name" value="HTH-TYPE TRANSCRIPTIONAL REGULATOR BETI"/>
    <property type="match status" value="1"/>
</dbReference>
<dbReference type="PRINTS" id="PR00455">
    <property type="entry name" value="HTHTETR"/>
</dbReference>
<evidence type="ECO:0000256" key="4">
    <source>
        <dbReference type="PROSITE-ProRule" id="PRU00335"/>
    </source>
</evidence>